<dbReference type="InterPro" id="IPR027417">
    <property type="entry name" value="P-loop_NTPase"/>
</dbReference>
<keyword evidence="2" id="KW-0378">Hydrolase</keyword>
<dbReference type="GO" id="GO:0005524">
    <property type="term" value="F:ATP binding"/>
    <property type="evidence" value="ECO:0007669"/>
    <property type="project" value="UniProtKB-KW"/>
</dbReference>
<dbReference type="GO" id="GO:0043139">
    <property type="term" value="F:5'-3' DNA helicase activity"/>
    <property type="evidence" value="ECO:0007669"/>
    <property type="project" value="TreeGrafter"/>
</dbReference>
<dbReference type="PANTHER" id="PTHR43788">
    <property type="entry name" value="DNA2/NAM7 HELICASE FAMILY MEMBER"/>
    <property type="match status" value="1"/>
</dbReference>
<dbReference type="Proteomes" id="UP000268727">
    <property type="component" value="Unassembled WGS sequence"/>
</dbReference>
<evidence type="ECO:0000256" key="1">
    <source>
        <dbReference type="ARBA" id="ARBA00022741"/>
    </source>
</evidence>
<evidence type="ECO:0000313" key="8">
    <source>
        <dbReference type="Proteomes" id="UP000268727"/>
    </source>
</evidence>
<organism evidence="7 8">
    <name type="scientific">Saccharothrix texasensis</name>
    <dbReference type="NCBI Taxonomy" id="103734"/>
    <lineage>
        <taxon>Bacteria</taxon>
        <taxon>Bacillati</taxon>
        <taxon>Actinomycetota</taxon>
        <taxon>Actinomycetes</taxon>
        <taxon>Pseudonocardiales</taxon>
        <taxon>Pseudonocardiaceae</taxon>
        <taxon>Saccharothrix</taxon>
    </lineage>
</organism>
<reference evidence="7 8" key="1">
    <citation type="submission" date="2018-11" db="EMBL/GenBank/DDBJ databases">
        <title>Sequencing the genomes of 1000 actinobacteria strains.</title>
        <authorList>
            <person name="Klenk H.-P."/>
        </authorList>
    </citation>
    <scope>NUCLEOTIDE SEQUENCE [LARGE SCALE GENOMIC DNA]</scope>
    <source>
        <strain evidence="7 8">DSM 44231</strain>
    </source>
</reference>
<keyword evidence="8" id="KW-1185">Reference proteome</keyword>
<evidence type="ECO:0000256" key="5">
    <source>
        <dbReference type="SAM" id="MobiDB-lite"/>
    </source>
</evidence>
<dbReference type="InterPro" id="IPR041679">
    <property type="entry name" value="DNA2/NAM7-like_C"/>
</dbReference>
<dbReference type="Pfam" id="PF13604">
    <property type="entry name" value="AAA_30"/>
    <property type="match status" value="1"/>
</dbReference>
<keyword evidence="1" id="KW-0547">Nucleotide-binding</keyword>
<feature type="compositionally biased region" description="Basic and acidic residues" evidence="5">
    <location>
        <begin position="959"/>
        <end position="970"/>
    </location>
</feature>
<keyword evidence="4" id="KW-0067">ATP-binding</keyword>
<dbReference type="EMBL" id="RJKM01000001">
    <property type="protein sequence ID" value="ROP35237.1"/>
    <property type="molecule type" value="Genomic_DNA"/>
</dbReference>
<protein>
    <submittedName>
        <fullName evidence="7">AAA domain-containing protein</fullName>
    </submittedName>
</protein>
<evidence type="ECO:0000256" key="4">
    <source>
        <dbReference type="ARBA" id="ARBA00022840"/>
    </source>
</evidence>
<accession>A0A3N1GYD0</accession>
<dbReference type="CDD" id="cd18808">
    <property type="entry name" value="SF1_C_Upf1"/>
    <property type="match status" value="1"/>
</dbReference>
<comment type="caution">
    <text evidence="7">The sequence shown here is derived from an EMBL/GenBank/DDBJ whole genome shotgun (WGS) entry which is preliminary data.</text>
</comment>
<dbReference type="Gene3D" id="3.40.50.300">
    <property type="entry name" value="P-loop containing nucleotide triphosphate hydrolases"/>
    <property type="match status" value="2"/>
</dbReference>
<evidence type="ECO:0000313" key="7">
    <source>
        <dbReference type="EMBL" id="ROP35237.1"/>
    </source>
</evidence>
<feature type="compositionally biased region" description="Low complexity" evidence="5">
    <location>
        <begin position="937"/>
        <end position="949"/>
    </location>
</feature>
<evidence type="ECO:0000256" key="2">
    <source>
        <dbReference type="ARBA" id="ARBA00022801"/>
    </source>
</evidence>
<proteinExistence type="predicted"/>
<dbReference type="SUPFAM" id="SSF52540">
    <property type="entry name" value="P-loop containing nucleoside triphosphate hydrolases"/>
    <property type="match status" value="1"/>
</dbReference>
<dbReference type="GO" id="GO:0016787">
    <property type="term" value="F:hydrolase activity"/>
    <property type="evidence" value="ECO:0007669"/>
    <property type="project" value="UniProtKB-KW"/>
</dbReference>
<dbReference type="OrthoDB" id="3197455at2"/>
<sequence>MTVPAVLRTLARLSASEQPQRVQLDLTRTAGLVWLGADESAWQTLTRTSDPTASTPAPWTARPEQRETVDRLASFDALHREERLLRLGWAFLCGPATVNGRRRRVCLPLVSRPVRLHPAGRRGHAFHVAGDVGVFPLLTDWSEAAELETRLARDEEWISATLTASGFADVPVLGPDHDPRRFIGGDELVVVAGAGLHAGEPVVSTERGASLYAWARRAGVERTALAGLYSSVEDSPGDDSPGGDSPGEHDEVVHGPLPLSPSQRAAVLAARAAPVTVIGGPPGSGKTHTLAAIALDAVASGRSVLLAGRTRNAADVLGEALRRAGGPVPVLFGDSELRQEMARELGAGLAATTGRGELDQLDRSRTDAVAAVARIERAVREALRDEELVEAAVRFEALMPAHRVVAPRAFGEGVDFERLHALLRPRHGLFGGWRTRWAVRSARRAAGAADDVAAADLEAAVRAAEQSAAQVRVAANGGTSLDALRGLLAEEDARGHAAIAAWLAALAVSRRGAGPRRAVAALATALRAGRVARRRALAGVSPSDLVQALPLWVGTLADVEDILPAVPGAFDLVVIDEASHVDQPLAAPALLRGRRAVIGGDPRQLRHVSFVGEQAVREAVTAEGTGPLADRLDVPKVSLFDAGAAAAGVHWLTEHHRCAPHLIGFAATRFYEGRIALLTTHPSVADVDCIAVEHVEGVRDDKGVNAVEVDAVLAHLRRRIAAGARSIGVVTPFRAQADAVEQAALDRLGLDEITAGGVRVGTVHGVQGSEFDEVVISLALTDADPPAAWRFANDRNLLAVLTTRARRLAHVVTSATEPVGLVGEYLRHAGVAPTETGGVAPSDEWTARLAAELAGLGLAARTGYPVGRWRVDLVVGERGSAVALDTRPHPDGAAAHLARWRALRGAGWRVRDAFPSRFAGDPARAAVELAQEFAPVPATPVRAARSAPVDSGSLPTPEDPLRRQRAAGEV</sequence>
<dbReference type="RefSeq" id="WP_123741416.1">
    <property type="nucleotide sequence ID" value="NZ_RJKM01000001.1"/>
</dbReference>
<name>A0A3N1GYD0_9PSEU</name>
<dbReference type="InterPro" id="IPR050534">
    <property type="entry name" value="Coronavir_polyprotein_1ab"/>
</dbReference>
<dbReference type="AlphaFoldDB" id="A0A3N1GYD0"/>
<feature type="domain" description="DNA2/NAM7 helicase-like C-terminal" evidence="6">
    <location>
        <begin position="638"/>
        <end position="814"/>
    </location>
</feature>
<dbReference type="PANTHER" id="PTHR43788:SF8">
    <property type="entry name" value="DNA-BINDING PROTEIN SMUBP-2"/>
    <property type="match status" value="1"/>
</dbReference>
<keyword evidence="3" id="KW-0347">Helicase</keyword>
<gene>
    <name evidence="7" type="ORF">EDD40_0459</name>
</gene>
<feature type="region of interest" description="Disordered" evidence="5">
    <location>
        <begin position="937"/>
        <end position="970"/>
    </location>
</feature>
<feature type="region of interest" description="Disordered" evidence="5">
    <location>
        <begin position="230"/>
        <end position="259"/>
    </location>
</feature>
<evidence type="ECO:0000256" key="3">
    <source>
        <dbReference type="ARBA" id="ARBA00022806"/>
    </source>
</evidence>
<evidence type="ECO:0000259" key="6">
    <source>
        <dbReference type="Pfam" id="PF13087"/>
    </source>
</evidence>
<dbReference type="Pfam" id="PF13087">
    <property type="entry name" value="AAA_12"/>
    <property type="match status" value="1"/>
</dbReference>
<dbReference type="InterPro" id="IPR047187">
    <property type="entry name" value="SF1_C_Upf1"/>
</dbReference>